<feature type="compositionally biased region" description="Basic and acidic residues" evidence="1">
    <location>
        <begin position="37"/>
        <end position="47"/>
    </location>
</feature>
<feature type="compositionally biased region" description="Polar residues" evidence="1">
    <location>
        <begin position="126"/>
        <end position="141"/>
    </location>
</feature>
<feature type="region of interest" description="Disordered" evidence="1">
    <location>
        <begin position="27"/>
        <end position="159"/>
    </location>
</feature>
<gene>
    <name evidence="2" type="ORF">BCR39DRAFT_105254</name>
</gene>
<reference evidence="2 3" key="1">
    <citation type="submission" date="2016-07" db="EMBL/GenBank/DDBJ databases">
        <title>Pervasive Adenine N6-methylation of Active Genes in Fungi.</title>
        <authorList>
            <consortium name="DOE Joint Genome Institute"/>
            <person name="Mondo S.J."/>
            <person name="Dannebaum R.O."/>
            <person name="Kuo R.C."/>
            <person name="Labutti K."/>
            <person name="Haridas S."/>
            <person name="Kuo A."/>
            <person name="Salamov A."/>
            <person name="Ahrendt S.R."/>
            <person name="Lipzen A."/>
            <person name="Sullivan W."/>
            <person name="Andreopoulos W.B."/>
            <person name="Clum A."/>
            <person name="Lindquist E."/>
            <person name="Daum C."/>
            <person name="Ramamoorthy G.K."/>
            <person name="Gryganskyi A."/>
            <person name="Culley D."/>
            <person name="Magnuson J.K."/>
            <person name="James T.Y."/>
            <person name="O'Malley M.A."/>
            <person name="Stajich J.E."/>
            <person name="Spatafora J.W."/>
            <person name="Visel A."/>
            <person name="Grigoriev I.V."/>
        </authorList>
    </citation>
    <scope>NUCLEOTIDE SEQUENCE [LARGE SCALE GENOMIC DNA]</scope>
    <source>
        <strain evidence="2 3">68-887.2</strain>
    </source>
</reference>
<organism evidence="2 3">
    <name type="scientific">Naematelia encephala</name>
    <dbReference type="NCBI Taxonomy" id="71784"/>
    <lineage>
        <taxon>Eukaryota</taxon>
        <taxon>Fungi</taxon>
        <taxon>Dikarya</taxon>
        <taxon>Basidiomycota</taxon>
        <taxon>Agaricomycotina</taxon>
        <taxon>Tremellomycetes</taxon>
        <taxon>Tremellales</taxon>
        <taxon>Naemateliaceae</taxon>
        <taxon>Naematelia</taxon>
    </lineage>
</organism>
<feature type="compositionally biased region" description="Basic and acidic residues" evidence="1">
    <location>
        <begin position="79"/>
        <end position="91"/>
    </location>
</feature>
<keyword evidence="3" id="KW-1185">Reference proteome</keyword>
<sequence length="159" mass="17747">MSHDRCSKLENRVSTYMSLVDNISKRDKTMESIAPTDTHRKIGDPKRTLPLGSRSPDSIRSFPATQEGDLNEQSLAENSSRRDLGKRRFETLESLTEEPDDRPTKNSKATTSSSTTRKHTLRKASMGSTESVVPPIATQNPEKIGKVRGRSSVRFADKN</sequence>
<dbReference type="Proteomes" id="UP000193986">
    <property type="component" value="Unassembled WGS sequence"/>
</dbReference>
<dbReference type="InParanoid" id="A0A1Y2B9M3"/>
<dbReference type="EMBL" id="MCFC01000018">
    <property type="protein sequence ID" value="ORY30785.1"/>
    <property type="molecule type" value="Genomic_DNA"/>
</dbReference>
<accession>A0A1Y2B9M3</accession>
<name>A0A1Y2B9M3_9TREE</name>
<evidence type="ECO:0000313" key="3">
    <source>
        <dbReference type="Proteomes" id="UP000193986"/>
    </source>
</evidence>
<comment type="caution">
    <text evidence="2">The sequence shown here is derived from an EMBL/GenBank/DDBJ whole genome shotgun (WGS) entry which is preliminary data.</text>
</comment>
<evidence type="ECO:0000313" key="2">
    <source>
        <dbReference type="EMBL" id="ORY30785.1"/>
    </source>
</evidence>
<feature type="compositionally biased region" description="Low complexity" evidence="1">
    <location>
        <begin position="106"/>
        <end position="115"/>
    </location>
</feature>
<protein>
    <submittedName>
        <fullName evidence="2">Uncharacterized protein</fullName>
    </submittedName>
</protein>
<proteinExistence type="predicted"/>
<dbReference type="AlphaFoldDB" id="A0A1Y2B9M3"/>
<evidence type="ECO:0000256" key="1">
    <source>
        <dbReference type="SAM" id="MobiDB-lite"/>
    </source>
</evidence>